<feature type="region of interest" description="Disordered" evidence="1">
    <location>
        <begin position="365"/>
        <end position="391"/>
    </location>
</feature>
<organism evidence="2 3">
    <name type="scientific">Rotaria magnacalcarata</name>
    <dbReference type="NCBI Taxonomy" id="392030"/>
    <lineage>
        <taxon>Eukaryota</taxon>
        <taxon>Metazoa</taxon>
        <taxon>Spiralia</taxon>
        <taxon>Gnathifera</taxon>
        <taxon>Rotifera</taxon>
        <taxon>Eurotatoria</taxon>
        <taxon>Bdelloidea</taxon>
        <taxon>Philodinida</taxon>
        <taxon>Philodinidae</taxon>
        <taxon>Rotaria</taxon>
    </lineage>
</organism>
<evidence type="ECO:0000313" key="3">
    <source>
        <dbReference type="Proteomes" id="UP000676336"/>
    </source>
</evidence>
<dbReference type="Proteomes" id="UP000676336">
    <property type="component" value="Unassembled WGS sequence"/>
</dbReference>
<sequence>MADGGMIPSSTNSGNFRYGNVDQNRLMNRLVSHPLKSIQDGKNSTPQVPGGDHYRAYWNKQTPAEHKFEPLPVLKRYQKHNDPKEIQARNRQQLIEANKLRVSSPESPVEKRAKLSLPPISGRNSELGKGSDIGSDWGSSRSNKRHQLDTREMLHGQTDMDKVIRYIRQAPDGFFLYLAHLYSRNDTRHSYYNLKVVSYEQCGREYFTISNSGVSYYRPGEEVEFTPLENFAKEYYRYTRLIQIKVFTTFRMWKAFMVWYKNIRVKKVTVAAKGLNDHLFLLQDALRPALLNIREMCFRISDMSLCKIEKKHTYTLSEFTESQNQTLTQVAQRLQEFRDLVKDVVASACRTRLFEAGFVPDDFLHPTDSANDNLPGNSSSMPDSMDIDTLAQPPDKATYAEQANKRSHCRRLT</sequence>
<protein>
    <submittedName>
        <fullName evidence="2">Uncharacterized protein</fullName>
    </submittedName>
</protein>
<reference evidence="2" key="1">
    <citation type="submission" date="2021-02" db="EMBL/GenBank/DDBJ databases">
        <authorList>
            <person name="Nowell W R."/>
        </authorList>
    </citation>
    <scope>NUCLEOTIDE SEQUENCE</scope>
</reference>
<gene>
    <name evidence="2" type="ORF">SMN809_LOCUS12065</name>
</gene>
<evidence type="ECO:0000313" key="2">
    <source>
        <dbReference type="EMBL" id="CAF4003431.1"/>
    </source>
</evidence>
<feature type="non-terminal residue" evidence="2">
    <location>
        <position position="1"/>
    </location>
</feature>
<feature type="compositionally biased region" description="Polar residues" evidence="1">
    <location>
        <begin position="8"/>
        <end position="20"/>
    </location>
</feature>
<comment type="caution">
    <text evidence="2">The sequence shown here is derived from an EMBL/GenBank/DDBJ whole genome shotgun (WGS) entry which is preliminary data.</text>
</comment>
<dbReference type="AlphaFoldDB" id="A0A8S2NIU9"/>
<accession>A0A8S2NIU9</accession>
<evidence type="ECO:0000256" key="1">
    <source>
        <dbReference type="SAM" id="MobiDB-lite"/>
    </source>
</evidence>
<feature type="region of interest" description="Disordered" evidence="1">
    <location>
        <begin position="1"/>
        <end position="20"/>
    </location>
</feature>
<name>A0A8S2NIU9_9BILA</name>
<feature type="compositionally biased region" description="Polar residues" evidence="1">
    <location>
        <begin position="368"/>
        <end position="382"/>
    </location>
</feature>
<dbReference type="EMBL" id="CAJOBI010004489">
    <property type="protein sequence ID" value="CAF4003431.1"/>
    <property type="molecule type" value="Genomic_DNA"/>
</dbReference>
<feature type="region of interest" description="Disordered" evidence="1">
    <location>
        <begin position="96"/>
        <end position="150"/>
    </location>
</feature>
<proteinExistence type="predicted"/>